<organism evidence="2 3">
    <name type="scientific">Ferroplasma acidiphilum</name>
    <dbReference type="NCBI Taxonomy" id="74969"/>
    <lineage>
        <taxon>Archaea</taxon>
        <taxon>Methanobacteriati</taxon>
        <taxon>Thermoplasmatota</taxon>
        <taxon>Thermoplasmata</taxon>
        <taxon>Thermoplasmatales</taxon>
        <taxon>Ferroplasmaceae</taxon>
        <taxon>Ferroplasma</taxon>
    </lineage>
</organism>
<sequence>MVKNKLGDDVSPLKIILFGSFVLVPIIGLLAVFVLHSHLLAFISLPLVFIIFIMFMVLTAKDIIKAGNIKIKWISSCRIQKINTAGGTKNDSLE</sequence>
<keyword evidence="1" id="KW-0812">Transmembrane</keyword>
<accession>A0A7K4FLV1</accession>
<protein>
    <submittedName>
        <fullName evidence="2">Uncharacterized protein</fullName>
    </submittedName>
</protein>
<reference evidence="2 3" key="1">
    <citation type="submission" date="2020-05" db="EMBL/GenBank/DDBJ databases">
        <authorList>
            <person name="Zhang R."/>
        </authorList>
    </citation>
    <scope>NUCLEOTIDE SEQUENCE [LARGE SCALE GENOMIC DNA]</scope>
    <source>
        <strain evidence="2 3">DSM 28986</strain>
    </source>
</reference>
<feature type="transmembrane region" description="Helical" evidence="1">
    <location>
        <begin position="39"/>
        <end position="60"/>
    </location>
</feature>
<evidence type="ECO:0000313" key="3">
    <source>
        <dbReference type="Proteomes" id="UP000546917"/>
    </source>
</evidence>
<keyword evidence="1" id="KW-1133">Transmembrane helix</keyword>
<dbReference type="Proteomes" id="UP000546917">
    <property type="component" value="Unassembled WGS sequence"/>
</dbReference>
<feature type="transmembrane region" description="Helical" evidence="1">
    <location>
        <begin position="12"/>
        <end position="33"/>
    </location>
</feature>
<evidence type="ECO:0000313" key="2">
    <source>
        <dbReference type="EMBL" id="NOL60022.1"/>
    </source>
</evidence>
<dbReference type="RefSeq" id="WP_171481498.1">
    <property type="nucleotide sequence ID" value="NZ_JABGBP010000139.1"/>
</dbReference>
<proteinExistence type="predicted"/>
<evidence type="ECO:0000256" key="1">
    <source>
        <dbReference type="SAM" id="Phobius"/>
    </source>
</evidence>
<gene>
    <name evidence="2" type="ORF">HLB00_04135</name>
</gene>
<comment type="caution">
    <text evidence="2">The sequence shown here is derived from an EMBL/GenBank/DDBJ whole genome shotgun (WGS) entry which is preliminary data.</text>
</comment>
<dbReference type="AlphaFoldDB" id="A0A7K4FLV1"/>
<name>A0A7K4FLV1_9ARCH</name>
<keyword evidence="1" id="KW-0472">Membrane</keyword>
<dbReference type="EMBL" id="JABGBP010000139">
    <property type="protein sequence ID" value="NOL60022.1"/>
    <property type="molecule type" value="Genomic_DNA"/>
</dbReference>